<dbReference type="NCBIfam" id="NF003828">
    <property type="entry name" value="PRK05416.1"/>
    <property type="match status" value="1"/>
</dbReference>
<dbReference type="Pfam" id="PF22740">
    <property type="entry name" value="PapZ_C"/>
    <property type="match status" value="1"/>
</dbReference>
<accession>A0A4Y9F410</accession>
<dbReference type="GO" id="GO:0005524">
    <property type="term" value="F:ATP binding"/>
    <property type="evidence" value="ECO:0007669"/>
    <property type="project" value="UniProtKB-UniRule"/>
</dbReference>
<proteinExistence type="inferred from homology"/>
<feature type="domain" description="RapZ-like N-terminal" evidence="6">
    <location>
        <begin position="23"/>
        <end position="176"/>
    </location>
</feature>
<name>A0A4Y9F410_9MICC</name>
<dbReference type="PANTHER" id="PTHR30448">
    <property type="entry name" value="RNASE ADAPTER PROTEIN RAPZ"/>
    <property type="match status" value="1"/>
</dbReference>
<dbReference type="InterPro" id="IPR053930">
    <property type="entry name" value="RapZ-like_N"/>
</dbReference>
<evidence type="ECO:0000256" key="4">
    <source>
        <dbReference type="HAMAP-Rule" id="MF_00636"/>
    </source>
</evidence>
<comment type="caution">
    <text evidence="8">The sequence shown here is derived from an EMBL/GenBank/DDBJ whole genome shotgun (WGS) entry which is preliminary data.</text>
</comment>
<keyword evidence="1 4" id="KW-0547">Nucleotide-binding</keyword>
<dbReference type="Gene3D" id="3.40.50.300">
    <property type="entry name" value="P-loop containing nucleotide triphosphate hydrolases"/>
    <property type="match status" value="1"/>
</dbReference>
<dbReference type="SUPFAM" id="SSF52540">
    <property type="entry name" value="P-loop containing nucleoside triphosphate hydrolases"/>
    <property type="match status" value="1"/>
</dbReference>
<evidence type="ECO:0000256" key="2">
    <source>
        <dbReference type="ARBA" id="ARBA00022840"/>
    </source>
</evidence>
<evidence type="ECO:0000256" key="5">
    <source>
        <dbReference type="SAM" id="MobiDB-lite"/>
    </source>
</evidence>
<dbReference type="PIRSF" id="PIRSF005052">
    <property type="entry name" value="P-loopkin"/>
    <property type="match status" value="1"/>
</dbReference>
<evidence type="ECO:0000313" key="8">
    <source>
        <dbReference type="EMBL" id="TFU22802.1"/>
    </source>
</evidence>
<dbReference type="PANTHER" id="PTHR30448:SF0">
    <property type="entry name" value="RNASE ADAPTER PROTEIN RAPZ"/>
    <property type="match status" value="1"/>
</dbReference>
<organism evidence="8 9">
    <name type="scientific">Rothia nasimurium</name>
    <dbReference type="NCBI Taxonomy" id="85336"/>
    <lineage>
        <taxon>Bacteria</taxon>
        <taxon>Bacillati</taxon>
        <taxon>Actinomycetota</taxon>
        <taxon>Actinomycetes</taxon>
        <taxon>Micrococcales</taxon>
        <taxon>Micrococcaceae</taxon>
        <taxon>Rothia</taxon>
    </lineage>
</organism>
<dbReference type="InterPro" id="IPR005337">
    <property type="entry name" value="RapZ-like"/>
</dbReference>
<dbReference type="AlphaFoldDB" id="A0A4Y9F410"/>
<reference evidence="8 9" key="1">
    <citation type="submission" date="2019-03" db="EMBL/GenBank/DDBJ databases">
        <title>Diversity of the mouse oral microbiome.</title>
        <authorList>
            <person name="Joseph S."/>
            <person name="Aduse-Opoku J."/>
            <person name="Curtis M."/>
            <person name="Wade W."/>
            <person name="Hashim A."/>
        </authorList>
    </citation>
    <scope>NUCLEOTIDE SEQUENCE [LARGE SCALE GENOMIC DNA]</scope>
    <source>
        <strain evidence="9">irhom_31</strain>
    </source>
</reference>
<protein>
    <submittedName>
        <fullName evidence="8">RNase adapter RapZ</fullName>
    </submittedName>
</protein>
<feature type="binding site" evidence="4">
    <location>
        <begin position="80"/>
        <end position="83"/>
    </location>
    <ligand>
        <name>GTP</name>
        <dbReference type="ChEBI" id="CHEBI:37565"/>
    </ligand>
</feature>
<dbReference type="GO" id="GO:0005525">
    <property type="term" value="F:GTP binding"/>
    <property type="evidence" value="ECO:0007669"/>
    <property type="project" value="UniProtKB-UniRule"/>
</dbReference>
<dbReference type="Pfam" id="PF03668">
    <property type="entry name" value="RapZ-like_N"/>
    <property type="match status" value="1"/>
</dbReference>
<dbReference type="InterPro" id="IPR027417">
    <property type="entry name" value="P-loop_NTPase"/>
</dbReference>
<dbReference type="InterPro" id="IPR053931">
    <property type="entry name" value="RapZ_C"/>
</dbReference>
<feature type="domain" description="RapZ C-terminal" evidence="7">
    <location>
        <begin position="184"/>
        <end position="303"/>
    </location>
</feature>
<evidence type="ECO:0000259" key="7">
    <source>
        <dbReference type="Pfam" id="PF22740"/>
    </source>
</evidence>
<dbReference type="Proteomes" id="UP000297951">
    <property type="component" value="Unassembled WGS sequence"/>
</dbReference>
<dbReference type="HAMAP" id="MF_00636">
    <property type="entry name" value="RapZ_like"/>
    <property type="match status" value="1"/>
</dbReference>
<evidence type="ECO:0000256" key="3">
    <source>
        <dbReference type="ARBA" id="ARBA00023134"/>
    </source>
</evidence>
<sequence>MIRGSERPPPMSPNSSEQTVKPQILVITGISGAGRSTAANTLEDEGWYVVDNIPPQMLGSLAQLVKDSPGKLPKVAVGIDIRARRQLADLPEAINKLRASDVDFSMLFMDAADKDIIARYEAQRRPHPLQQGGLVAEAIAEERRIFAGLQEEADYVIDTSGMNIHQLAKKVRETYAPGKERLVNITVMSFGFKYGTPSDVHYMADMRFIPNPHWVPGLRAQTGQDAGVRDFVFAQDGTEEFISNYIAALQPVIAGYRREGKLYATFAIGCTGGKHRSVAVSEEIARRLSEMEDVNISVHHRDMGRE</sequence>
<keyword evidence="2 4" id="KW-0067">ATP-binding</keyword>
<gene>
    <name evidence="8" type="primary">rapZ</name>
    <name evidence="8" type="ORF">E4U03_04825</name>
</gene>
<dbReference type="OrthoDB" id="9784461at2"/>
<dbReference type="STRING" id="85336.A7979_05980"/>
<keyword evidence="3 4" id="KW-0342">GTP-binding</keyword>
<evidence type="ECO:0000259" key="6">
    <source>
        <dbReference type="Pfam" id="PF03668"/>
    </source>
</evidence>
<feature type="binding site" evidence="4">
    <location>
        <begin position="29"/>
        <end position="36"/>
    </location>
    <ligand>
        <name>ATP</name>
        <dbReference type="ChEBI" id="CHEBI:30616"/>
    </ligand>
</feature>
<dbReference type="EMBL" id="SPQC01000013">
    <property type="protein sequence ID" value="TFU22802.1"/>
    <property type="molecule type" value="Genomic_DNA"/>
</dbReference>
<evidence type="ECO:0000313" key="9">
    <source>
        <dbReference type="Proteomes" id="UP000297951"/>
    </source>
</evidence>
<evidence type="ECO:0000256" key="1">
    <source>
        <dbReference type="ARBA" id="ARBA00022741"/>
    </source>
</evidence>
<feature type="region of interest" description="Disordered" evidence="5">
    <location>
        <begin position="1"/>
        <end position="20"/>
    </location>
</feature>